<reference evidence="2" key="1">
    <citation type="submission" date="2015-10" db="EMBL/GenBank/DDBJ databases">
        <authorList>
            <person name="Lehtovirta-Morley L.E."/>
            <person name="Vieille C."/>
        </authorList>
    </citation>
    <scope>NUCLEOTIDE SEQUENCE [LARGE SCALE GENOMIC DNA]</scope>
</reference>
<protein>
    <submittedName>
        <fullName evidence="1">Uncharacterized protein</fullName>
    </submittedName>
</protein>
<evidence type="ECO:0000313" key="2">
    <source>
        <dbReference type="Proteomes" id="UP000196239"/>
    </source>
</evidence>
<dbReference type="KEGG" id="ndv:NDEV_0254"/>
<gene>
    <name evidence="1" type="ORF">NDEV_0254</name>
</gene>
<proteinExistence type="predicted"/>
<organism evidence="1 2">
    <name type="scientific">Nitrosotalea devaniterrae</name>
    <dbReference type="NCBI Taxonomy" id="1078905"/>
    <lineage>
        <taxon>Archaea</taxon>
        <taxon>Nitrososphaerota</taxon>
        <taxon>Nitrososphaeria</taxon>
        <taxon>Nitrosotaleales</taxon>
        <taxon>Nitrosotaleaceae</taxon>
        <taxon>Nitrosotalea</taxon>
    </lineage>
</organism>
<dbReference type="AlphaFoldDB" id="A0A128A0Y5"/>
<accession>A0A128A0Y5</accession>
<name>A0A128A0Y5_9ARCH</name>
<dbReference type="Proteomes" id="UP000196239">
    <property type="component" value="Chromosome 1"/>
</dbReference>
<keyword evidence="2" id="KW-1185">Reference proteome</keyword>
<dbReference type="EMBL" id="LN890280">
    <property type="protein sequence ID" value="CUR51019.1"/>
    <property type="molecule type" value="Genomic_DNA"/>
</dbReference>
<sequence length="41" mass="5121">MIFYVDTIRFITIMFRPHMILDDKTPDLLKFYLSENNIEYY</sequence>
<evidence type="ECO:0000313" key="1">
    <source>
        <dbReference type="EMBL" id="CUR51019.1"/>
    </source>
</evidence>